<feature type="region of interest" description="Disordered" evidence="1">
    <location>
        <begin position="934"/>
        <end position="968"/>
    </location>
</feature>
<evidence type="ECO:0000313" key="2">
    <source>
        <dbReference type="EMBL" id="EDV46856.1"/>
    </source>
</evidence>
<gene>
    <name evidence="2" type="primary">Dere\GG19315</name>
    <name evidence="2" type="synonym">dere_GLEANR_4071</name>
    <name evidence="2" type="synonym">GG19315</name>
    <name evidence="2" type="ORF">Dere_GG19315</name>
</gene>
<feature type="compositionally biased region" description="Polar residues" evidence="1">
    <location>
        <begin position="718"/>
        <end position="759"/>
    </location>
</feature>
<feature type="compositionally biased region" description="Low complexity" evidence="1">
    <location>
        <begin position="552"/>
        <end position="566"/>
    </location>
</feature>
<keyword evidence="3" id="KW-1185">Reference proteome</keyword>
<feature type="region of interest" description="Disordered" evidence="1">
    <location>
        <begin position="131"/>
        <end position="173"/>
    </location>
</feature>
<dbReference type="AlphaFoldDB" id="B3NX27"/>
<feature type="compositionally biased region" description="Basic and acidic residues" evidence="1">
    <location>
        <begin position="447"/>
        <end position="464"/>
    </location>
</feature>
<dbReference type="OMA" id="NTRMQPW"/>
<feature type="compositionally biased region" description="Low complexity" evidence="1">
    <location>
        <begin position="342"/>
        <end position="362"/>
    </location>
</feature>
<feature type="region of interest" description="Disordered" evidence="1">
    <location>
        <begin position="504"/>
        <end position="581"/>
    </location>
</feature>
<evidence type="ECO:0000313" key="3">
    <source>
        <dbReference type="Proteomes" id="UP000008711"/>
    </source>
</evidence>
<evidence type="ECO:0000256" key="1">
    <source>
        <dbReference type="SAM" id="MobiDB-lite"/>
    </source>
</evidence>
<feature type="compositionally biased region" description="Low complexity" evidence="1">
    <location>
        <begin position="880"/>
        <end position="891"/>
    </location>
</feature>
<sequence length="968" mass="104738">MKPDQINRLIKVNTRMQPWFLRNTSELYESAVRTYYERGCSSHNRHPRFRTENVGPLRRIKRAEAKPSANDIYPRSHIMQADQASAASNSNSGQFLYSMMQANRSRSMSFTAARPYASVYGQNSVRRVASSSCSSGRSSESSRTEILVGSLRKSKAKRERKSRSMRKCMDSKEESHLMDMGMFSGRSMSMPPRPSASVLGSVAMMPPSRQHHIAAMAKSTLAQGIQMPRTDGDPLMPVDAALKRRISVLSKLDGGRKRPGLGPLGTVSTENGSTVTRNGRHPSEMRLRFQTLGDRIKQFEYIQFADGPVATYAFNRSQQRPIITSVRDTPRSRIEKSSEGPTNTDNTSNATKASNASTASATMRRSQVRQQPRQLSFHNVLHANYRQRSRSLESGSVQPMAPMARPATPLGPRGFDGTPRGSSLDSSSRTSFRPSASTITWDNSLGRYEDESGKRSEVDAKSSEDTSGDWDVNPGEDWRKYPRTSSPCGTGFISNVAKSDKASVGNANASSQNWGIPSGSGTKLRSIDGKTKDDTFDSRTVNSEHSRANSGSTSHDTSQATSASASVQDEPSRATLAPVRRVQLQQQSLQISSNVDETTSVDLPLSHLEARDLAKDKAKMKLPLEGPLDKPRVTKVTSNQVSRSSHRSYLQPAKDAVLTHPRLDKKPERKANLRREDRTAAQLKGANQLLVASASQVSSYKRAFRTQQQILKAEILHQQAQHMQESPSSQSAIEGSKPTSKLQSHQGAPQSTSNRSNARPTGRRSAAGSGGKGAAVLGDQLVTKAGAVAHSSSLTAKPESDRFVLKTKGLKRSQLKTAATATASVTAKRTAQQTAAAVATGRTTAKRGNGAAISGGGGVGGGGRGVGVGVGGAGRRAGEETPTAAAATTTRRSGLTVAAQQQQSCNGNSLLGFRRETVNRAAAALLQRRDADEPLSQLQLQSQSPSASQSAQQRRQFHFPYSPWRPSY</sequence>
<feature type="compositionally biased region" description="Polar residues" evidence="1">
    <location>
        <begin position="505"/>
        <end position="523"/>
    </location>
</feature>
<feature type="region of interest" description="Disordered" evidence="1">
    <location>
        <begin position="872"/>
        <end position="891"/>
    </location>
</feature>
<dbReference type="EMBL" id="CH954180">
    <property type="protein sequence ID" value="EDV46856.1"/>
    <property type="molecule type" value="Genomic_DNA"/>
</dbReference>
<protein>
    <submittedName>
        <fullName evidence="2">Uncharacterized protein</fullName>
    </submittedName>
</protein>
<feature type="compositionally biased region" description="Basic and acidic residues" evidence="1">
    <location>
        <begin position="328"/>
        <end position="338"/>
    </location>
</feature>
<accession>B3NX27</accession>
<reference evidence="2 3" key="1">
    <citation type="journal article" date="2007" name="Nature">
        <title>Evolution of genes and genomes on the Drosophila phylogeny.</title>
        <authorList>
            <consortium name="Drosophila 12 Genomes Consortium"/>
            <person name="Clark A.G."/>
            <person name="Eisen M.B."/>
            <person name="Smith D.R."/>
            <person name="Bergman C.M."/>
            <person name="Oliver B."/>
            <person name="Markow T.A."/>
            <person name="Kaufman T.C."/>
            <person name="Kellis M."/>
            <person name="Gelbart W."/>
            <person name="Iyer V.N."/>
            <person name="Pollard D.A."/>
            <person name="Sackton T.B."/>
            <person name="Larracuente A.M."/>
            <person name="Singh N.D."/>
            <person name="Abad J.P."/>
            <person name="Abt D.N."/>
            <person name="Adryan B."/>
            <person name="Aguade M."/>
            <person name="Akashi H."/>
            <person name="Anderson W.W."/>
            <person name="Aquadro C.F."/>
            <person name="Ardell D.H."/>
            <person name="Arguello R."/>
            <person name="Artieri C.G."/>
            <person name="Barbash D.A."/>
            <person name="Barker D."/>
            <person name="Barsanti P."/>
            <person name="Batterham P."/>
            <person name="Batzoglou S."/>
            <person name="Begun D."/>
            <person name="Bhutkar A."/>
            <person name="Blanco E."/>
            <person name="Bosak S.A."/>
            <person name="Bradley R.K."/>
            <person name="Brand A.D."/>
            <person name="Brent M.R."/>
            <person name="Brooks A.N."/>
            <person name="Brown R.H."/>
            <person name="Butlin R.K."/>
            <person name="Caggese C."/>
            <person name="Calvi B.R."/>
            <person name="Bernardo de Carvalho A."/>
            <person name="Caspi A."/>
            <person name="Castrezana S."/>
            <person name="Celniker S.E."/>
            <person name="Chang J.L."/>
            <person name="Chapple C."/>
            <person name="Chatterji S."/>
            <person name="Chinwalla A."/>
            <person name="Civetta A."/>
            <person name="Clifton S.W."/>
            <person name="Comeron J.M."/>
            <person name="Costello J.C."/>
            <person name="Coyne J.A."/>
            <person name="Daub J."/>
            <person name="David R.G."/>
            <person name="Delcher A.L."/>
            <person name="Delehaunty K."/>
            <person name="Do C.B."/>
            <person name="Ebling H."/>
            <person name="Edwards K."/>
            <person name="Eickbush T."/>
            <person name="Evans J.D."/>
            <person name="Filipski A."/>
            <person name="Findeiss S."/>
            <person name="Freyhult E."/>
            <person name="Fulton L."/>
            <person name="Fulton R."/>
            <person name="Garcia A.C."/>
            <person name="Gardiner A."/>
            <person name="Garfield D.A."/>
            <person name="Garvin B.E."/>
            <person name="Gibson G."/>
            <person name="Gilbert D."/>
            <person name="Gnerre S."/>
            <person name="Godfrey J."/>
            <person name="Good R."/>
            <person name="Gotea V."/>
            <person name="Gravely B."/>
            <person name="Greenberg A.J."/>
            <person name="Griffiths-Jones S."/>
            <person name="Gross S."/>
            <person name="Guigo R."/>
            <person name="Gustafson E.A."/>
            <person name="Haerty W."/>
            <person name="Hahn M.W."/>
            <person name="Halligan D.L."/>
            <person name="Halpern A.L."/>
            <person name="Halter G.M."/>
            <person name="Han M.V."/>
            <person name="Heger A."/>
            <person name="Hillier L."/>
            <person name="Hinrichs A.S."/>
            <person name="Holmes I."/>
            <person name="Hoskins R.A."/>
            <person name="Hubisz M.J."/>
            <person name="Hultmark D."/>
            <person name="Huntley M.A."/>
            <person name="Jaffe D.B."/>
            <person name="Jagadeeshan S."/>
            <person name="Jeck W.R."/>
            <person name="Johnson J."/>
            <person name="Jones C.D."/>
            <person name="Jordan W.C."/>
            <person name="Karpen G.H."/>
            <person name="Kataoka E."/>
            <person name="Keightley P.D."/>
            <person name="Kheradpour P."/>
            <person name="Kirkness E.F."/>
            <person name="Koerich L.B."/>
            <person name="Kristiansen K."/>
            <person name="Kudrna D."/>
            <person name="Kulathinal R.J."/>
            <person name="Kumar S."/>
            <person name="Kwok R."/>
            <person name="Lander E."/>
            <person name="Langley C.H."/>
            <person name="Lapoint R."/>
            <person name="Lazzaro B.P."/>
            <person name="Lee S.J."/>
            <person name="Levesque L."/>
            <person name="Li R."/>
            <person name="Lin C.F."/>
            <person name="Lin M.F."/>
            <person name="Lindblad-Toh K."/>
            <person name="Llopart A."/>
            <person name="Long M."/>
            <person name="Low L."/>
            <person name="Lozovsky E."/>
            <person name="Lu J."/>
            <person name="Luo M."/>
            <person name="Machado C.A."/>
            <person name="Makalowski W."/>
            <person name="Marzo M."/>
            <person name="Matsuda M."/>
            <person name="Matzkin L."/>
            <person name="McAllister B."/>
            <person name="McBride C.S."/>
            <person name="McKernan B."/>
            <person name="McKernan K."/>
            <person name="Mendez-Lago M."/>
            <person name="Minx P."/>
            <person name="Mollenhauer M.U."/>
            <person name="Montooth K."/>
            <person name="Mount S.M."/>
            <person name="Mu X."/>
            <person name="Myers E."/>
            <person name="Negre B."/>
            <person name="Newfeld S."/>
            <person name="Nielsen R."/>
            <person name="Noor M.A."/>
            <person name="O'Grady P."/>
            <person name="Pachter L."/>
            <person name="Papaceit M."/>
            <person name="Parisi M.J."/>
            <person name="Parisi M."/>
            <person name="Parts L."/>
            <person name="Pedersen J.S."/>
            <person name="Pesole G."/>
            <person name="Phillippy A.M."/>
            <person name="Ponting C.P."/>
            <person name="Pop M."/>
            <person name="Porcelli D."/>
            <person name="Powell J.R."/>
            <person name="Prohaska S."/>
            <person name="Pruitt K."/>
            <person name="Puig M."/>
            <person name="Quesneville H."/>
            <person name="Ram K.R."/>
            <person name="Rand D."/>
            <person name="Rasmussen M.D."/>
            <person name="Reed L.K."/>
            <person name="Reenan R."/>
            <person name="Reily A."/>
            <person name="Remington K.A."/>
            <person name="Rieger T.T."/>
            <person name="Ritchie M.G."/>
            <person name="Robin C."/>
            <person name="Rogers Y.H."/>
            <person name="Rohde C."/>
            <person name="Rozas J."/>
            <person name="Rubenfield M.J."/>
            <person name="Ruiz A."/>
            <person name="Russo S."/>
            <person name="Salzberg S.L."/>
            <person name="Sanchez-Gracia A."/>
            <person name="Saranga D.J."/>
            <person name="Sato H."/>
            <person name="Schaeffer S.W."/>
            <person name="Schatz M.C."/>
            <person name="Schlenke T."/>
            <person name="Schwartz R."/>
            <person name="Segarra C."/>
            <person name="Singh R.S."/>
            <person name="Sirot L."/>
            <person name="Sirota M."/>
            <person name="Sisneros N.B."/>
            <person name="Smith C.D."/>
            <person name="Smith T.F."/>
            <person name="Spieth J."/>
            <person name="Stage D.E."/>
            <person name="Stark A."/>
            <person name="Stephan W."/>
            <person name="Strausberg R.L."/>
            <person name="Strempel S."/>
            <person name="Sturgill D."/>
            <person name="Sutton G."/>
            <person name="Sutton G.G."/>
            <person name="Tao W."/>
            <person name="Teichmann S."/>
            <person name="Tobari Y.N."/>
            <person name="Tomimura Y."/>
            <person name="Tsolas J.M."/>
            <person name="Valente V.L."/>
            <person name="Venter E."/>
            <person name="Venter J.C."/>
            <person name="Vicario S."/>
            <person name="Vieira F.G."/>
            <person name="Vilella A.J."/>
            <person name="Villasante A."/>
            <person name="Walenz B."/>
            <person name="Wang J."/>
            <person name="Wasserman M."/>
            <person name="Watts T."/>
            <person name="Wilson D."/>
            <person name="Wilson R.K."/>
            <person name="Wing R.A."/>
            <person name="Wolfner M.F."/>
            <person name="Wong A."/>
            <person name="Wong G.K."/>
            <person name="Wu C.I."/>
            <person name="Wu G."/>
            <person name="Yamamoto D."/>
            <person name="Yang H.P."/>
            <person name="Yang S.P."/>
            <person name="Yorke J.A."/>
            <person name="Yoshida K."/>
            <person name="Zdobnov E."/>
            <person name="Zhang P."/>
            <person name="Zhang Y."/>
            <person name="Zimin A.V."/>
            <person name="Baldwin J."/>
            <person name="Abdouelleil A."/>
            <person name="Abdulkadir J."/>
            <person name="Abebe A."/>
            <person name="Abera B."/>
            <person name="Abreu J."/>
            <person name="Acer S.C."/>
            <person name="Aftuck L."/>
            <person name="Alexander A."/>
            <person name="An P."/>
            <person name="Anderson E."/>
            <person name="Anderson S."/>
            <person name="Arachi H."/>
            <person name="Azer M."/>
            <person name="Bachantsang P."/>
            <person name="Barry A."/>
            <person name="Bayul T."/>
            <person name="Berlin A."/>
            <person name="Bessette D."/>
            <person name="Bloom T."/>
            <person name="Blye J."/>
            <person name="Boguslavskiy L."/>
            <person name="Bonnet C."/>
            <person name="Boukhgalter B."/>
            <person name="Bourzgui I."/>
            <person name="Brown A."/>
            <person name="Cahill P."/>
            <person name="Channer S."/>
            <person name="Cheshatsang Y."/>
            <person name="Chuda L."/>
            <person name="Citroen M."/>
            <person name="Collymore A."/>
            <person name="Cooke P."/>
            <person name="Costello M."/>
            <person name="D'Aco K."/>
            <person name="Daza R."/>
            <person name="De Haan G."/>
            <person name="DeGray S."/>
            <person name="DeMaso C."/>
            <person name="Dhargay N."/>
            <person name="Dooley K."/>
            <person name="Dooley E."/>
            <person name="Doricent M."/>
            <person name="Dorje P."/>
            <person name="Dorjee K."/>
            <person name="Dupes A."/>
            <person name="Elong R."/>
            <person name="Falk J."/>
            <person name="Farina A."/>
            <person name="Faro S."/>
            <person name="Ferguson D."/>
            <person name="Fisher S."/>
            <person name="Foley C.D."/>
            <person name="Franke A."/>
            <person name="Friedrich D."/>
            <person name="Gadbois L."/>
            <person name="Gearin G."/>
            <person name="Gearin C.R."/>
            <person name="Giannoukos G."/>
            <person name="Goode T."/>
            <person name="Graham J."/>
            <person name="Grandbois E."/>
            <person name="Grewal S."/>
            <person name="Gyaltsen K."/>
            <person name="Hafez N."/>
            <person name="Hagos B."/>
            <person name="Hall J."/>
            <person name="Henson C."/>
            <person name="Hollinger A."/>
            <person name="Honan T."/>
            <person name="Huard M.D."/>
            <person name="Hughes L."/>
            <person name="Hurhula B."/>
            <person name="Husby M.E."/>
            <person name="Kamat A."/>
            <person name="Kanga B."/>
            <person name="Kashin S."/>
            <person name="Khazanovich D."/>
            <person name="Kisner P."/>
            <person name="Lance K."/>
            <person name="Lara M."/>
            <person name="Lee W."/>
            <person name="Lennon N."/>
            <person name="Letendre F."/>
            <person name="LeVine R."/>
            <person name="Lipovsky A."/>
            <person name="Liu X."/>
            <person name="Liu J."/>
            <person name="Liu S."/>
            <person name="Lokyitsang T."/>
            <person name="Lokyitsang Y."/>
            <person name="Lubonja R."/>
            <person name="Lui A."/>
            <person name="MacDonald P."/>
            <person name="Magnisalis V."/>
            <person name="Maru K."/>
            <person name="Matthews C."/>
            <person name="McCusker W."/>
            <person name="McDonough S."/>
            <person name="Mehta T."/>
            <person name="Meldrim J."/>
            <person name="Meneus L."/>
            <person name="Mihai O."/>
            <person name="Mihalev A."/>
            <person name="Mihova T."/>
            <person name="Mittelman R."/>
            <person name="Mlenga V."/>
            <person name="Montmayeur A."/>
            <person name="Mulrain L."/>
            <person name="Navidi A."/>
            <person name="Naylor J."/>
            <person name="Negash T."/>
            <person name="Nguyen T."/>
            <person name="Nguyen N."/>
            <person name="Nicol R."/>
            <person name="Norbu C."/>
            <person name="Norbu N."/>
            <person name="Novod N."/>
            <person name="O'Neill B."/>
            <person name="Osman S."/>
            <person name="Markiewicz E."/>
            <person name="Oyono O.L."/>
            <person name="Patti C."/>
            <person name="Phunkhang P."/>
            <person name="Pierre F."/>
            <person name="Priest M."/>
            <person name="Raghuraman S."/>
            <person name="Rege F."/>
            <person name="Reyes R."/>
            <person name="Rise C."/>
            <person name="Rogov P."/>
            <person name="Ross K."/>
            <person name="Ryan E."/>
            <person name="Settipalli S."/>
            <person name="Shea T."/>
            <person name="Sherpa N."/>
            <person name="Shi L."/>
            <person name="Shih D."/>
            <person name="Sparrow T."/>
            <person name="Spaulding J."/>
            <person name="Stalker J."/>
            <person name="Stange-Thomann N."/>
            <person name="Stavropoulos S."/>
            <person name="Stone C."/>
            <person name="Strader C."/>
            <person name="Tesfaye S."/>
            <person name="Thomson T."/>
            <person name="Thoulutsang Y."/>
            <person name="Thoulutsang D."/>
            <person name="Topham K."/>
            <person name="Topping I."/>
            <person name="Tsamla T."/>
            <person name="Vassiliev H."/>
            <person name="Vo A."/>
            <person name="Wangchuk T."/>
            <person name="Wangdi T."/>
            <person name="Weiand M."/>
            <person name="Wilkinson J."/>
            <person name="Wilson A."/>
            <person name="Yadav S."/>
            <person name="Young G."/>
            <person name="Yu Q."/>
            <person name="Zembek L."/>
            <person name="Zhong D."/>
            <person name="Zimmer A."/>
            <person name="Zwirko Z."/>
            <person name="Jaffe D.B."/>
            <person name="Alvarez P."/>
            <person name="Brockman W."/>
            <person name="Butler J."/>
            <person name="Chin C."/>
            <person name="Gnerre S."/>
            <person name="Grabherr M."/>
            <person name="Kleber M."/>
            <person name="Mauceli E."/>
            <person name="MacCallum I."/>
        </authorList>
    </citation>
    <scope>NUCLEOTIDE SEQUENCE [LARGE SCALE GENOMIC DNA]</scope>
    <source>
        <strain evidence="2 3">TSC#14021-0224.01</strain>
    </source>
</reference>
<feature type="compositionally biased region" description="Polar residues" evidence="1">
    <location>
        <begin position="363"/>
        <end position="377"/>
    </location>
</feature>
<name>B3NX27_DROER</name>
<feature type="compositionally biased region" description="Low complexity" evidence="1">
    <location>
        <begin position="934"/>
        <end position="954"/>
    </location>
</feature>
<reference evidence="2 3" key="2">
    <citation type="journal article" date="2008" name="Bioinformatics">
        <title>Assembly reconciliation.</title>
        <authorList>
            <person name="Zimin A.V."/>
            <person name="Smith D.R."/>
            <person name="Sutton G."/>
            <person name="Yorke J.A."/>
        </authorList>
    </citation>
    <scope>NUCLEOTIDE SEQUENCE [LARGE SCALE GENOMIC DNA]</scope>
    <source>
        <strain evidence="2 3">TSC#14021-0224.01</strain>
    </source>
</reference>
<dbReference type="PhylomeDB" id="B3NX27"/>
<dbReference type="KEGG" id="der:6550532"/>
<feature type="region of interest" description="Disordered" evidence="1">
    <location>
        <begin position="321"/>
        <end position="488"/>
    </location>
</feature>
<organism evidence="2 3">
    <name type="scientific">Drosophila erecta</name>
    <name type="common">Fruit fly</name>
    <dbReference type="NCBI Taxonomy" id="7220"/>
    <lineage>
        <taxon>Eukaryota</taxon>
        <taxon>Metazoa</taxon>
        <taxon>Ecdysozoa</taxon>
        <taxon>Arthropoda</taxon>
        <taxon>Hexapoda</taxon>
        <taxon>Insecta</taxon>
        <taxon>Pterygota</taxon>
        <taxon>Neoptera</taxon>
        <taxon>Endopterygota</taxon>
        <taxon>Diptera</taxon>
        <taxon>Brachycera</taxon>
        <taxon>Muscomorpha</taxon>
        <taxon>Ephydroidea</taxon>
        <taxon>Drosophilidae</taxon>
        <taxon>Drosophila</taxon>
        <taxon>Sophophora</taxon>
    </lineage>
</organism>
<feature type="region of interest" description="Disordered" evidence="1">
    <location>
        <begin position="718"/>
        <end position="773"/>
    </location>
</feature>
<feature type="region of interest" description="Disordered" evidence="1">
    <location>
        <begin position="624"/>
        <end position="676"/>
    </location>
</feature>
<dbReference type="eggNOG" id="ENOG502QPW5">
    <property type="taxonomic scope" value="Eukaryota"/>
</dbReference>
<dbReference type="HOGENOM" id="CLU_308885_0_0_1"/>
<feature type="compositionally biased region" description="Basic and acidic residues" evidence="1">
    <location>
        <begin position="661"/>
        <end position="676"/>
    </location>
</feature>
<dbReference type="Proteomes" id="UP000008711">
    <property type="component" value="Unassembled WGS sequence"/>
</dbReference>
<dbReference type="OrthoDB" id="7861355at2759"/>
<feature type="compositionally biased region" description="Polar residues" evidence="1">
    <location>
        <begin position="266"/>
        <end position="277"/>
    </location>
</feature>
<feature type="compositionally biased region" description="Low complexity" evidence="1">
    <location>
        <begin position="420"/>
        <end position="437"/>
    </location>
</feature>
<feature type="region of interest" description="Disordered" evidence="1">
    <location>
        <begin position="253"/>
        <end position="280"/>
    </location>
</feature>
<feature type="compositionally biased region" description="Low complexity" evidence="1">
    <location>
        <begin position="131"/>
        <end position="141"/>
    </location>
</feature>
<feature type="compositionally biased region" description="Basic residues" evidence="1">
    <location>
        <begin position="152"/>
        <end position="166"/>
    </location>
</feature>
<feature type="compositionally biased region" description="Basic and acidic residues" evidence="1">
    <location>
        <begin position="525"/>
        <end position="547"/>
    </location>
</feature>
<proteinExistence type="predicted"/>